<feature type="transmembrane region" description="Helical" evidence="6">
    <location>
        <begin position="52"/>
        <end position="73"/>
    </location>
</feature>
<dbReference type="NCBIfam" id="TIGR00374">
    <property type="entry name" value="flippase-like domain"/>
    <property type="match status" value="1"/>
</dbReference>
<dbReference type="PANTHER" id="PTHR39087">
    <property type="entry name" value="UPF0104 MEMBRANE PROTEIN MJ1595"/>
    <property type="match status" value="1"/>
</dbReference>
<dbReference type="RefSeq" id="WP_261495418.1">
    <property type="nucleotide sequence ID" value="NZ_JAOCQF010000001.1"/>
</dbReference>
<feature type="domain" description="Rhodanese" evidence="7">
    <location>
        <begin position="204"/>
        <end position="241"/>
    </location>
</feature>
<dbReference type="Proteomes" id="UP001205601">
    <property type="component" value="Unassembled WGS sequence"/>
</dbReference>
<reference evidence="9" key="1">
    <citation type="submission" date="2023-07" db="EMBL/GenBank/DDBJ databases">
        <title>Defluviimonas sediminis sp. nov., isolated from mangrove sediment.</title>
        <authorList>
            <person name="Liu L."/>
            <person name="Li J."/>
            <person name="Huang Y."/>
            <person name="Pan J."/>
            <person name="Li M."/>
        </authorList>
    </citation>
    <scope>NUCLEOTIDE SEQUENCE [LARGE SCALE GENOMIC DNA]</scope>
    <source>
        <strain evidence="9">FT324</strain>
    </source>
</reference>
<dbReference type="EMBL" id="JAOCQF010000001">
    <property type="protein sequence ID" value="MCT8329869.1"/>
    <property type="molecule type" value="Genomic_DNA"/>
</dbReference>
<keyword evidence="5 6" id="KW-0472">Membrane</keyword>
<evidence type="ECO:0000313" key="9">
    <source>
        <dbReference type="Proteomes" id="UP001205601"/>
    </source>
</evidence>
<keyword evidence="3 6" id="KW-0812">Transmembrane</keyword>
<feature type="transmembrane region" description="Helical" evidence="6">
    <location>
        <begin position="255"/>
        <end position="275"/>
    </location>
</feature>
<accession>A0ABT2NQK9</accession>
<evidence type="ECO:0000313" key="8">
    <source>
        <dbReference type="EMBL" id="MCT8329869.1"/>
    </source>
</evidence>
<feature type="transmembrane region" description="Helical" evidence="6">
    <location>
        <begin position="295"/>
        <end position="321"/>
    </location>
</feature>
<evidence type="ECO:0000256" key="1">
    <source>
        <dbReference type="ARBA" id="ARBA00004651"/>
    </source>
</evidence>
<evidence type="ECO:0000256" key="4">
    <source>
        <dbReference type="ARBA" id="ARBA00022989"/>
    </source>
</evidence>
<evidence type="ECO:0000256" key="6">
    <source>
        <dbReference type="SAM" id="Phobius"/>
    </source>
</evidence>
<dbReference type="InterPro" id="IPR022791">
    <property type="entry name" value="L-PG_synthase/AglD"/>
</dbReference>
<evidence type="ECO:0000259" key="7">
    <source>
        <dbReference type="PROSITE" id="PS50206"/>
    </source>
</evidence>
<feature type="transmembrane region" description="Helical" evidence="6">
    <location>
        <begin position="220"/>
        <end position="243"/>
    </location>
</feature>
<comment type="caution">
    <text evidence="8">The sequence shown here is derived from an EMBL/GenBank/DDBJ whole genome shotgun (WGS) entry which is preliminary data.</text>
</comment>
<proteinExistence type="predicted"/>
<keyword evidence="2" id="KW-1003">Cell membrane</keyword>
<evidence type="ECO:0000256" key="2">
    <source>
        <dbReference type="ARBA" id="ARBA00022475"/>
    </source>
</evidence>
<dbReference type="PROSITE" id="PS50206">
    <property type="entry name" value="RHODANESE_3"/>
    <property type="match status" value="1"/>
</dbReference>
<name>A0ABT2NQK9_9RHOB</name>
<keyword evidence="9" id="KW-1185">Reference proteome</keyword>
<comment type="subcellular location">
    <subcellularLocation>
        <location evidence="1">Cell membrane</location>
        <topology evidence="1">Multi-pass membrane protein</topology>
    </subcellularLocation>
</comment>
<organism evidence="8 9">
    <name type="scientific">Albidovulum sediminis</name>
    <dbReference type="NCBI Taxonomy" id="3066345"/>
    <lineage>
        <taxon>Bacteria</taxon>
        <taxon>Pseudomonadati</taxon>
        <taxon>Pseudomonadota</taxon>
        <taxon>Alphaproteobacteria</taxon>
        <taxon>Rhodobacterales</taxon>
        <taxon>Paracoccaceae</taxon>
        <taxon>Albidovulum</taxon>
    </lineage>
</organism>
<protein>
    <submittedName>
        <fullName evidence="8">Flippase-like domain-containing protein</fullName>
    </submittedName>
</protein>
<dbReference type="Pfam" id="PF03706">
    <property type="entry name" value="LPG_synthase_TM"/>
    <property type="match status" value="1"/>
</dbReference>
<evidence type="ECO:0000256" key="5">
    <source>
        <dbReference type="ARBA" id="ARBA00023136"/>
    </source>
</evidence>
<keyword evidence="4 6" id="KW-1133">Transmembrane helix</keyword>
<sequence length="336" mass="35336">MTTNPPLSKLSVSPNRRRRSDFVIVSALLLLFLAGLVGLAAATGWEETAAQVARLSMVQIAVLLGLSMANYLLRTLRWHVFARRLGLPVSPAQSLRHYLGGFAMSVTPGRVGELVRMRWLARETGWSVERTAPLALVDRAADLAVMALILALAVSLATGGMGGGLAVAALALLVAFAATRPRLVAALVTAGYRLTGRLPRLFARARIAARSLHRFGHPPALAAALALGFAGWFAEGYAFHLLLGWMGSDIGLWKAVGIFVFATLAGGLTGTPGGVGGAEAAMIALLALEGVPMEVSVPATAVIRVTTLWFALALGIAAFPLAERCSTRGRDALEDR</sequence>
<dbReference type="PANTHER" id="PTHR39087:SF2">
    <property type="entry name" value="UPF0104 MEMBRANE PROTEIN MJ1595"/>
    <property type="match status" value="1"/>
</dbReference>
<dbReference type="InterPro" id="IPR001763">
    <property type="entry name" value="Rhodanese-like_dom"/>
</dbReference>
<feature type="transmembrane region" description="Helical" evidence="6">
    <location>
        <begin position="145"/>
        <end position="178"/>
    </location>
</feature>
<evidence type="ECO:0000256" key="3">
    <source>
        <dbReference type="ARBA" id="ARBA00022692"/>
    </source>
</evidence>
<gene>
    <name evidence="8" type="ORF">N5I32_10120</name>
</gene>